<dbReference type="KEGG" id="ncr:NCU16615"/>
<evidence type="ECO:0000313" key="1">
    <source>
        <dbReference type="EMBL" id="ESA43130.1"/>
    </source>
</evidence>
<evidence type="ECO:0000313" key="2">
    <source>
        <dbReference type="Proteomes" id="UP000001805"/>
    </source>
</evidence>
<protein>
    <submittedName>
        <fullName evidence="1">Uncharacterized protein</fullName>
    </submittedName>
</protein>
<dbReference type="Proteomes" id="UP000001805">
    <property type="component" value="Chromosome 3, Linkage Group III"/>
</dbReference>
<dbReference type="VEuPathDB" id="FungiDB:NCU16615"/>
<proteinExistence type="predicted"/>
<dbReference type="GeneID" id="23569554"/>
<name>U9W7Z0_NEUCR</name>
<dbReference type="AlphaFoldDB" id="U9W7Z0"/>
<accession>U9W7Z0</accession>
<dbReference type="EMBL" id="CM002238">
    <property type="protein sequence ID" value="ESA43130.1"/>
    <property type="molecule type" value="Genomic_DNA"/>
</dbReference>
<dbReference type="InParanoid" id="U9W7Z0"/>
<sequence length="106" mass="12225">MVLALLRHRRCTPFFVSHFGSWATGVCGEPVMQLLSFASVERFSGSWMSLTWSILKPAMVLDGLHTPDWMRMRWVSRNMRYGMVRQGLKSWNIPRTIPTSVLATRP</sequence>
<gene>
    <name evidence="1" type="ORF">NCU16615</name>
</gene>
<dbReference type="RefSeq" id="XP_011394015.1">
    <property type="nucleotide sequence ID" value="XM_011395713.1"/>
</dbReference>
<reference evidence="1 2" key="1">
    <citation type="journal article" date="2003" name="Nature">
        <title>The genome sequence of the filamentous fungus Neurospora crassa.</title>
        <authorList>
            <person name="Galagan J.E."/>
            <person name="Calvo S.E."/>
            <person name="Borkovich K.A."/>
            <person name="Selker E.U."/>
            <person name="Read N.D."/>
            <person name="Jaffe D."/>
            <person name="FitzHugh W."/>
            <person name="Ma L.J."/>
            <person name="Smirnov S."/>
            <person name="Purcell S."/>
            <person name="Rehman B."/>
            <person name="Elkins T."/>
            <person name="Engels R."/>
            <person name="Wang S."/>
            <person name="Nielsen C.B."/>
            <person name="Butler J."/>
            <person name="Endrizzi M."/>
            <person name="Qui D."/>
            <person name="Ianakiev P."/>
            <person name="Bell-Pedersen D."/>
            <person name="Nelson M.A."/>
            <person name="Werner-Washburne M."/>
            <person name="Selitrennikoff C.P."/>
            <person name="Kinsey J.A."/>
            <person name="Braun E.L."/>
            <person name="Zelter A."/>
            <person name="Schulte U."/>
            <person name="Kothe G.O."/>
            <person name="Jedd G."/>
            <person name="Mewes W."/>
            <person name="Staben C."/>
            <person name="Marcotte E."/>
            <person name="Greenberg D."/>
            <person name="Roy A."/>
            <person name="Foley K."/>
            <person name="Naylor J."/>
            <person name="Stange-Thomann N."/>
            <person name="Barrett R."/>
            <person name="Gnerre S."/>
            <person name="Kamal M."/>
            <person name="Kamvysselis M."/>
            <person name="Mauceli E."/>
            <person name="Bielke C."/>
            <person name="Rudd S."/>
            <person name="Frishman D."/>
            <person name="Krystofova S."/>
            <person name="Rasmussen C."/>
            <person name="Metzenberg R.L."/>
            <person name="Perkins D.D."/>
            <person name="Kroken S."/>
            <person name="Cogoni C."/>
            <person name="Macino G."/>
            <person name="Catcheside D."/>
            <person name="Li W."/>
            <person name="Pratt R.J."/>
            <person name="Osmani S.A."/>
            <person name="DeSouza C.P."/>
            <person name="Glass L."/>
            <person name="Orbach M.J."/>
            <person name="Berglund J.A."/>
            <person name="Voelker R."/>
            <person name="Yarden O."/>
            <person name="Plamann M."/>
            <person name="Seiler S."/>
            <person name="Dunlap J."/>
            <person name="Radford A."/>
            <person name="Aramayo R."/>
            <person name="Natvig D.O."/>
            <person name="Alex L.A."/>
            <person name="Mannhaupt G."/>
            <person name="Ebbole D.J."/>
            <person name="Freitag M."/>
            <person name="Paulsen I."/>
            <person name="Sachs M.S."/>
            <person name="Lander E.S."/>
            <person name="Nusbaum C."/>
            <person name="Birren B."/>
        </authorList>
    </citation>
    <scope>NUCLEOTIDE SEQUENCE [LARGE SCALE GENOMIC DNA]</scope>
    <source>
        <strain evidence="2">ATCC 24698 / 74-OR23-1A / CBS 708.71 / DSM 1257 / FGSC 987</strain>
    </source>
</reference>
<keyword evidence="2" id="KW-1185">Reference proteome</keyword>
<organism evidence="1 2">
    <name type="scientific">Neurospora crassa (strain ATCC 24698 / 74-OR23-1A / CBS 708.71 / DSM 1257 / FGSC 987)</name>
    <dbReference type="NCBI Taxonomy" id="367110"/>
    <lineage>
        <taxon>Eukaryota</taxon>
        <taxon>Fungi</taxon>
        <taxon>Dikarya</taxon>
        <taxon>Ascomycota</taxon>
        <taxon>Pezizomycotina</taxon>
        <taxon>Sordariomycetes</taxon>
        <taxon>Sordariomycetidae</taxon>
        <taxon>Sordariales</taxon>
        <taxon>Sordariaceae</taxon>
        <taxon>Neurospora</taxon>
    </lineage>
</organism>